<feature type="compositionally biased region" description="Low complexity" evidence="6">
    <location>
        <begin position="108"/>
        <end position="118"/>
    </location>
</feature>
<dbReference type="EMBL" id="JAAWWB010000033">
    <property type="protein sequence ID" value="KAG6742400.1"/>
    <property type="molecule type" value="Genomic_DNA"/>
</dbReference>
<dbReference type="InterPro" id="IPR001005">
    <property type="entry name" value="SANT/Myb"/>
</dbReference>
<dbReference type="AlphaFoldDB" id="A0A8X8C628"/>
<feature type="domain" description="HTH myb-type" evidence="7">
    <location>
        <begin position="158"/>
        <end position="217"/>
    </location>
</feature>
<dbReference type="Pfam" id="PF00249">
    <property type="entry name" value="Myb_DNA-binding"/>
    <property type="match status" value="1"/>
</dbReference>
<keyword evidence="2" id="KW-0805">Transcription regulation</keyword>
<keyword evidence="3" id="KW-0238">DNA-binding</keyword>
<evidence type="ECO:0000256" key="2">
    <source>
        <dbReference type="ARBA" id="ARBA00023015"/>
    </source>
</evidence>
<evidence type="ECO:0000313" key="8">
    <source>
        <dbReference type="EMBL" id="KAG6742400.1"/>
    </source>
</evidence>
<dbReference type="GO" id="GO:0045893">
    <property type="term" value="P:positive regulation of DNA-templated transcription"/>
    <property type="evidence" value="ECO:0007669"/>
    <property type="project" value="InterPro"/>
</dbReference>
<evidence type="ECO:0000256" key="4">
    <source>
        <dbReference type="ARBA" id="ARBA00023163"/>
    </source>
</evidence>
<keyword evidence="4" id="KW-0804">Transcription</keyword>
<sequence length="444" mass="49098">MLAVSPFRDTATTKDESQEQMENYSTIVNGEFPDFCDGDLLESIDFDDLFVSINEKDVLPNLEMDPEILAEFSVSGSGGEESDVNTSMSNERVVDNSIRRKDEEDKFSGSGLDSSLSSRGEEIVSKKDESVVVNPVPSEDGEKGRKPTTQGKNNNNQRKRKMKVDWTPELHRRFVQAVEQLGVDKAVPSRILELMGIDCLTRHNIASHLQKYRSHQKHLLAREAEAASWSQRRQMYGTAAVSGGGGKTDISAWHAPTMGFPPIIPMHPHFRPLHVWGQPSMDPSLMHMWPKHLAHSPYSPLPPPPTWHQPPPDPSYWHHHAHQRVPNVLNPGTPCFPQPPATVSIDIATLLESLKLSIFHAPPVPGIPPHAMYKVDPGTGVPTRHNSGSDPFLDLHPTKESVDAAIGDVLSKPWLPLPLGLKPPATDSVLVELQKQGVPKIPPP</sequence>
<dbReference type="PANTHER" id="PTHR31312:SF1">
    <property type="entry name" value="TRANSCRIPTION ACTIVATOR GLK1"/>
    <property type="match status" value="1"/>
</dbReference>
<comment type="subcellular location">
    <subcellularLocation>
        <location evidence="1">Nucleus</location>
    </subcellularLocation>
</comment>
<dbReference type="GO" id="GO:0003700">
    <property type="term" value="F:DNA-binding transcription factor activity"/>
    <property type="evidence" value="ECO:0007669"/>
    <property type="project" value="InterPro"/>
</dbReference>
<dbReference type="NCBIfam" id="TIGR01557">
    <property type="entry name" value="myb_SHAQKYF"/>
    <property type="match status" value="1"/>
</dbReference>
<comment type="caution">
    <text evidence="8">The sequence shown here is derived from an EMBL/GenBank/DDBJ whole genome shotgun (WGS) entry which is preliminary data.</text>
</comment>
<evidence type="ECO:0000256" key="5">
    <source>
        <dbReference type="ARBA" id="ARBA00023242"/>
    </source>
</evidence>
<keyword evidence="5" id="KW-0539">Nucleus</keyword>
<dbReference type="InterPro" id="IPR006447">
    <property type="entry name" value="Myb_dom_plants"/>
</dbReference>
<evidence type="ECO:0000256" key="6">
    <source>
        <dbReference type="SAM" id="MobiDB-lite"/>
    </source>
</evidence>
<proteinExistence type="predicted"/>
<accession>A0A8X8C628</accession>
<dbReference type="FunFam" id="1.10.10.60:FF:000007">
    <property type="entry name" value="Two-component response regulator"/>
    <property type="match status" value="1"/>
</dbReference>
<feature type="region of interest" description="Disordered" evidence="6">
    <location>
        <begin position="74"/>
        <end position="162"/>
    </location>
</feature>
<dbReference type="InterPro" id="IPR044825">
    <property type="entry name" value="GLK1/2-like"/>
</dbReference>
<organism evidence="8 9">
    <name type="scientific">Populus tomentosa</name>
    <name type="common">Chinese white poplar</name>
    <dbReference type="NCBI Taxonomy" id="118781"/>
    <lineage>
        <taxon>Eukaryota</taxon>
        <taxon>Viridiplantae</taxon>
        <taxon>Streptophyta</taxon>
        <taxon>Embryophyta</taxon>
        <taxon>Tracheophyta</taxon>
        <taxon>Spermatophyta</taxon>
        <taxon>Magnoliopsida</taxon>
        <taxon>eudicotyledons</taxon>
        <taxon>Gunneridae</taxon>
        <taxon>Pentapetalae</taxon>
        <taxon>rosids</taxon>
        <taxon>fabids</taxon>
        <taxon>Malpighiales</taxon>
        <taxon>Salicaceae</taxon>
        <taxon>Saliceae</taxon>
        <taxon>Populus</taxon>
    </lineage>
</organism>
<dbReference type="InterPro" id="IPR017930">
    <property type="entry name" value="Myb_dom"/>
</dbReference>
<name>A0A8X8C628_POPTO</name>
<gene>
    <name evidence="8" type="ORF">POTOM_053271</name>
</gene>
<dbReference type="Proteomes" id="UP000886885">
    <property type="component" value="Chromosome 17A"/>
</dbReference>
<dbReference type="PROSITE" id="PS51294">
    <property type="entry name" value="HTH_MYB"/>
    <property type="match status" value="1"/>
</dbReference>
<evidence type="ECO:0000313" key="9">
    <source>
        <dbReference type="Proteomes" id="UP000886885"/>
    </source>
</evidence>
<protein>
    <recommendedName>
        <fullName evidence="7">HTH myb-type domain-containing protein</fullName>
    </recommendedName>
</protein>
<evidence type="ECO:0000259" key="7">
    <source>
        <dbReference type="PROSITE" id="PS51294"/>
    </source>
</evidence>
<feature type="compositionally biased region" description="Basic and acidic residues" evidence="6">
    <location>
        <begin position="92"/>
        <end position="107"/>
    </location>
</feature>
<dbReference type="OrthoDB" id="60033at2759"/>
<dbReference type="GO" id="GO:0000976">
    <property type="term" value="F:transcription cis-regulatory region binding"/>
    <property type="evidence" value="ECO:0007669"/>
    <property type="project" value="TreeGrafter"/>
</dbReference>
<dbReference type="GO" id="GO:0005634">
    <property type="term" value="C:nucleus"/>
    <property type="evidence" value="ECO:0007669"/>
    <property type="project" value="UniProtKB-SubCell"/>
</dbReference>
<feature type="compositionally biased region" description="Basic and acidic residues" evidence="6">
    <location>
        <begin position="119"/>
        <end position="130"/>
    </location>
</feature>
<keyword evidence="9" id="KW-1185">Reference proteome</keyword>
<reference evidence="8" key="1">
    <citation type="journal article" date="2020" name="bioRxiv">
        <title>Hybrid origin of Populus tomentosa Carr. identified through genome sequencing and phylogenomic analysis.</title>
        <authorList>
            <person name="An X."/>
            <person name="Gao K."/>
            <person name="Chen Z."/>
            <person name="Li J."/>
            <person name="Yang X."/>
            <person name="Yang X."/>
            <person name="Zhou J."/>
            <person name="Guo T."/>
            <person name="Zhao T."/>
            <person name="Huang S."/>
            <person name="Miao D."/>
            <person name="Khan W.U."/>
            <person name="Rao P."/>
            <person name="Ye M."/>
            <person name="Lei B."/>
            <person name="Liao W."/>
            <person name="Wang J."/>
            <person name="Ji L."/>
            <person name="Li Y."/>
            <person name="Guo B."/>
            <person name="Mustafa N.S."/>
            <person name="Li S."/>
            <person name="Yun Q."/>
            <person name="Keller S.R."/>
            <person name="Mao J."/>
            <person name="Zhang R."/>
            <person name="Strauss S.H."/>
        </authorList>
    </citation>
    <scope>NUCLEOTIDE SEQUENCE</scope>
    <source>
        <strain evidence="8">GM15</strain>
        <tissue evidence="8">Leaf</tissue>
    </source>
</reference>
<evidence type="ECO:0000256" key="1">
    <source>
        <dbReference type="ARBA" id="ARBA00004123"/>
    </source>
</evidence>
<dbReference type="PANTHER" id="PTHR31312">
    <property type="entry name" value="TRANSCRIPTION ACTIVATOR GLK1"/>
    <property type="match status" value="1"/>
</dbReference>
<feature type="region of interest" description="Disordered" evidence="6">
    <location>
        <begin position="1"/>
        <end position="20"/>
    </location>
</feature>
<evidence type="ECO:0000256" key="3">
    <source>
        <dbReference type="ARBA" id="ARBA00023125"/>
    </source>
</evidence>